<dbReference type="InterPro" id="IPR015422">
    <property type="entry name" value="PyrdxlP-dep_Trfase_small"/>
</dbReference>
<dbReference type="SUPFAM" id="SSF53383">
    <property type="entry name" value="PLP-dependent transferases"/>
    <property type="match status" value="1"/>
</dbReference>
<dbReference type="CDD" id="cd00609">
    <property type="entry name" value="AAT_like"/>
    <property type="match status" value="1"/>
</dbReference>
<feature type="domain" description="Aminotransferase class I/classII large" evidence="9">
    <location>
        <begin position="33"/>
        <end position="382"/>
    </location>
</feature>
<dbReference type="InterPro" id="IPR050596">
    <property type="entry name" value="AspAT/PAT-like"/>
</dbReference>
<comment type="similarity">
    <text evidence="2 8">Belongs to the class-I pyridoxal-phosphate-dependent aminotransferase family.</text>
</comment>
<dbReference type="FunFam" id="3.40.640.10:FF:000033">
    <property type="entry name" value="Aspartate aminotransferase"/>
    <property type="match status" value="1"/>
</dbReference>
<dbReference type="Gene3D" id="3.90.1150.10">
    <property type="entry name" value="Aspartate Aminotransferase, domain 1"/>
    <property type="match status" value="1"/>
</dbReference>
<dbReference type="GO" id="GO:0004069">
    <property type="term" value="F:L-aspartate:2-oxoglutarate aminotransferase activity"/>
    <property type="evidence" value="ECO:0007669"/>
    <property type="project" value="UniProtKB-EC"/>
</dbReference>
<dbReference type="Proteomes" id="UP000315252">
    <property type="component" value="Unassembled WGS sequence"/>
</dbReference>
<dbReference type="EC" id="2.6.1.-" evidence="8"/>
<dbReference type="PANTHER" id="PTHR46383">
    <property type="entry name" value="ASPARTATE AMINOTRANSFERASE"/>
    <property type="match status" value="1"/>
</dbReference>
<reference evidence="10 11" key="1">
    <citation type="submission" date="2019-06" db="EMBL/GenBank/DDBJ databases">
        <title>Whole genome sequence for Rhodospirillaceae sp. R148.</title>
        <authorList>
            <person name="Wang G."/>
        </authorList>
    </citation>
    <scope>NUCLEOTIDE SEQUENCE [LARGE SCALE GENOMIC DNA]</scope>
    <source>
        <strain evidence="10 11">R148</strain>
    </source>
</reference>
<dbReference type="Gene3D" id="3.40.640.10">
    <property type="entry name" value="Type I PLP-dependent aspartate aminotransferase-like (Major domain)"/>
    <property type="match status" value="1"/>
</dbReference>
<dbReference type="InterPro" id="IPR015424">
    <property type="entry name" value="PyrdxlP-dep_Trfase"/>
</dbReference>
<evidence type="ECO:0000313" key="11">
    <source>
        <dbReference type="Proteomes" id="UP000315252"/>
    </source>
</evidence>
<evidence type="ECO:0000256" key="5">
    <source>
        <dbReference type="ARBA" id="ARBA00022679"/>
    </source>
</evidence>
<dbReference type="EMBL" id="VHSH01000005">
    <property type="protein sequence ID" value="TQV79071.1"/>
    <property type="molecule type" value="Genomic_DNA"/>
</dbReference>
<evidence type="ECO:0000256" key="4">
    <source>
        <dbReference type="ARBA" id="ARBA00022576"/>
    </source>
</evidence>
<protein>
    <recommendedName>
        <fullName evidence="8">Aminotransferase</fullName>
        <ecNumber evidence="8">2.6.1.-</ecNumber>
    </recommendedName>
</protein>
<dbReference type="Pfam" id="PF00155">
    <property type="entry name" value="Aminotran_1_2"/>
    <property type="match status" value="1"/>
</dbReference>
<name>A0A545TPH9_9PROT</name>
<gene>
    <name evidence="10" type="ORF">FKG95_15455</name>
</gene>
<comment type="cofactor">
    <cofactor evidence="1 8">
        <name>pyridoxal 5'-phosphate</name>
        <dbReference type="ChEBI" id="CHEBI:597326"/>
    </cofactor>
</comment>
<keyword evidence="11" id="KW-1185">Reference proteome</keyword>
<keyword evidence="5 8" id="KW-0808">Transferase</keyword>
<dbReference type="GO" id="GO:0030170">
    <property type="term" value="F:pyridoxal phosphate binding"/>
    <property type="evidence" value="ECO:0007669"/>
    <property type="project" value="InterPro"/>
</dbReference>
<evidence type="ECO:0000256" key="7">
    <source>
        <dbReference type="ARBA" id="ARBA00049185"/>
    </source>
</evidence>
<accession>A0A545TPH9</accession>
<dbReference type="GO" id="GO:0006520">
    <property type="term" value="P:amino acid metabolic process"/>
    <property type="evidence" value="ECO:0007669"/>
    <property type="project" value="InterPro"/>
</dbReference>
<dbReference type="PANTHER" id="PTHR46383:SF1">
    <property type="entry name" value="ASPARTATE AMINOTRANSFERASE"/>
    <property type="match status" value="1"/>
</dbReference>
<keyword evidence="4 8" id="KW-0032">Aminotransferase</keyword>
<proteinExistence type="inferred from homology"/>
<dbReference type="InterPro" id="IPR004838">
    <property type="entry name" value="NHTrfase_class1_PyrdxlP-BS"/>
</dbReference>
<dbReference type="RefSeq" id="WP_142897295.1">
    <property type="nucleotide sequence ID" value="NZ_ML660056.1"/>
</dbReference>
<evidence type="ECO:0000256" key="2">
    <source>
        <dbReference type="ARBA" id="ARBA00007441"/>
    </source>
</evidence>
<evidence type="ECO:0000313" key="10">
    <source>
        <dbReference type="EMBL" id="TQV79071.1"/>
    </source>
</evidence>
<comment type="catalytic activity">
    <reaction evidence="7">
        <text>L-aspartate + 2-oxoglutarate = oxaloacetate + L-glutamate</text>
        <dbReference type="Rhea" id="RHEA:21824"/>
        <dbReference type="ChEBI" id="CHEBI:16452"/>
        <dbReference type="ChEBI" id="CHEBI:16810"/>
        <dbReference type="ChEBI" id="CHEBI:29985"/>
        <dbReference type="ChEBI" id="CHEBI:29991"/>
        <dbReference type="EC" id="2.6.1.1"/>
    </reaction>
</comment>
<dbReference type="AlphaFoldDB" id="A0A545TPH9"/>
<evidence type="ECO:0000259" key="9">
    <source>
        <dbReference type="Pfam" id="PF00155"/>
    </source>
</evidence>
<evidence type="ECO:0000256" key="1">
    <source>
        <dbReference type="ARBA" id="ARBA00001933"/>
    </source>
</evidence>
<dbReference type="InterPro" id="IPR004839">
    <property type="entry name" value="Aminotransferase_I/II_large"/>
</dbReference>
<evidence type="ECO:0000256" key="8">
    <source>
        <dbReference type="RuleBase" id="RU000481"/>
    </source>
</evidence>
<keyword evidence="6" id="KW-0663">Pyridoxal phosphate</keyword>
<evidence type="ECO:0000256" key="6">
    <source>
        <dbReference type="ARBA" id="ARBA00022898"/>
    </source>
</evidence>
<comment type="subunit">
    <text evidence="3">Homodimer.</text>
</comment>
<evidence type="ECO:0000256" key="3">
    <source>
        <dbReference type="ARBA" id="ARBA00011738"/>
    </source>
</evidence>
<comment type="caution">
    <text evidence="10">The sequence shown here is derived from an EMBL/GenBank/DDBJ whole genome shotgun (WGS) entry which is preliminary data.</text>
</comment>
<organism evidence="10 11">
    <name type="scientific">Denitrobaculum tricleocarpae</name>
    <dbReference type="NCBI Taxonomy" id="2591009"/>
    <lineage>
        <taxon>Bacteria</taxon>
        <taxon>Pseudomonadati</taxon>
        <taxon>Pseudomonadota</taxon>
        <taxon>Alphaproteobacteria</taxon>
        <taxon>Rhodospirillales</taxon>
        <taxon>Rhodospirillaceae</taxon>
        <taxon>Denitrobaculum</taxon>
    </lineage>
</organism>
<dbReference type="OrthoDB" id="9763453at2"/>
<dbReference type="PROSITE" id="PS00105">
    <property type="entry name" value="AA_TRANSFER_CLASS_1"/>
    <property type="match status" value="1"/>
</dbReference>
<sequence length="389" mass="41821">MHYSPRVDRIAGEGAAAWRIHVEAMEARARGEDILVMSIGDPDFATPPAIIDTAVQALRSGDTHYTGIAGRPELRNAIAQEVMRCGGPEVAAENVIVLAGAQNGLFSASLCLFSQGDEVVALDPMYVTYEATVQVSGAKLVPVPARPDSGFRPDLGAIEGAITERTRAIMFANPCNPSGVVMTPEELNGIAGIAKRHDLWVISDEVYGALTFEQDHCMIAGLPDMAERCVTVSSLSKSQAMTGWRIGWMVGPKELIVHAHHLSLSMLYGLPGFIQEAAVTALGDARGEMDRMRDIYRARRDRVIAGLRGANKITVVPSQSGMFLLLDVRETGMSSLDFAWALYRAEGVSLLDAGAFGMSTAGHVRLSYTLGDAALDEGCRRICRFLSAL</sequence>
<dbReference type="InterPro" id="IPR015421">
    <property type="entry name" value="PyrdxlP-dep_Trfase_major"/>
</dbReference>